<dbReference type="GO" id="GO:0006298">
    <property type="term" value="P:mismatch repair"/>
    <property type="evidence" value="ECO:0007669"/>
    <property type="project" value="InterPro"/>
</dbReference>
<evidence type="ECO:0000256" key="2">
    <source>
        <dbReference type="ARBA" id="ARBA00022759"/>
    </source>
</evidence>
<dbReference type="OrthoDB" id="9801520at2"/>
<keyword evidence="2 7" id="KW-0255">Endonuclease</keyword>
<evidence type="ECO:0000256" key="3">
    <source>
        <dbReference type="ARBA" id="ARBA00022763"/>
    </source>
</evidence>
<dbReference type="SUPFAM" id="SSF52980">
    <property type="entry name" value="Restriction endonuclease-like"/>
    <property type="match status" value="1"/>
</dbReference>
<keyword evidence="5" id="KW-0234">DNA repair</keyword>
<evidence type="ECO:0000313" key="7">
    <source>
        <dbReference type="EMBL" id="PJM73165.1"/>
    </source>
</evidence>
<dbReference type="AlphaFoldDB" id="A0A2M9H8M2"/>
<proteinExistence type="inferred from homology"/>
<keyword evidence="1" id="KW-0540">Nuclease</keyword>
<dbReference type="Pfam" id="PF03852">
    <property type="entry name" value="Vsr"/>
    <property type="match status" value="1"/>
</dbReference>
<keyword evidence="4" id="KW-0378">Hydrolase</keyword>
<dbReference type="InterPro" id="IPR011335">
    <property type="entry name" value="Restrct_endonuc-II-like"/>
</dbReference>
<evidence type="ECO:0000256" key="6">
    <source>
        <dbReference type="ARBA" id="ARBA00029466"/>
    </source>
</evidence>
<dbReference type="Gene3D" id="3.40.960.10">
    <property type="entry name" value="VSR Endonuclease"/>
    <property type="match status" value="1"/>
</dbReference>
<dbReference type="InterPro" id="IPR004603">
    <property type="entry name" value="DNA_mismatch_endonuc_vsr"/>
</dbReference>
<accession>A0A2M9H8M2</accession>
<dbReference type="GO" id="GO:0004519">
    <property type="term" value="F:endonuclease activity"/>
    <property type="evidence" value="ECO:0007669"/>
    <property type="project" value="UniProtKB-KW"/>
</dbReference>
<evidence type="ECO:0000256" key="4">
    <source>
        <dbReference type="ARBA" id="ARBA00022801"/>
    </source>
</evidence>
<evidence type="ECO:0000256" key="1">
    <source>
        <dbReference type="ARBA" id="ARBA00022722"/>
    </source>
</evidence>
<sequence length="147" mass="17836">MLYALQVAGSQNKTTAEKSSYMEPLLSRLRSRLFRDGFRFRKYDDRYPGPPDIALPKYRIMIFVDPCLWHDRSECKRKAFPPEMLRIWQDAHATQWEETLEDRQRLVDEGWTVLSYWECRFCDNRRREKRLKAFLSDVRRAARLSRQ</sequence>
<organism evidence="7 8">
    <name type="scientific">Bifidobacterium primatium</name>
    <dbReference type="NCBI Taxonomy" id="2045438"/>
    <lineage>
        <taxon>Bacteria</taxon>
        <taxon>Bacillati</taxon>
        <taxon>Actinomycetota</taxon>
        <taxon>Actinomycetes</taxon>
        <taxon>Bifidobacteriales</taxon>
        <taxon>Bifidobacteriaceae</taxon>
        <taxon>Bifidobacterium</taxon>
    </lineage>
</organism>
<dbReference type="Proteomes" id="UP000229095">
    <property type="component" value="Unassembled WGS sequence"/>
</dbReference>
<comment type="similarity">
    <text evidence="6">Belongs to the Vsr family.</text>
</comment>
<dbReference type="GO" id="GO:0016787">
    <property type="term" value="F:hydrolase activity"/>
    <property type="evidence" value="ECO:0007669"/>
    <property type="project" value="UniProtKB-KW"/>
</dbReference>
<keyword evidence="3" id="KW-0227">DNA damage</keyword>
<comment type="caution">
    <text evidence="7">The sequence shown here is derived from an EMBL/GenBank/DDBJ whole genome shotgun (WGS) entry which is preliminary data.</text>
</comment>
<name>A0A2M9H8M2_9BIFI</name>
<evidence type="ECO:0000313" key="8">
    <source>
        <dbReference type="Proteomes" id="UP000229095"/>
    </source>
</evidence>
<keyword evidence="8" id="KW-1185">Reference proteome</keyword>
<reference evidence="7 8" key="1">
    <citation type="submission" date="2017-10" db="EMBL/GenBank/DDBJ databases">
        <title>Draft genome sequences of strains TRE 1, TRE 9, TRE H and TRI 7, isolated from tamarins, belonging to four potential novel Bifidobacterium species.</title>
        <authorList>
            <person name="Mattarelli P."/>
            <person name="Modesto M."/>
            <person name="Puglisi E."/>
            <person name="Morelli L."/>
            <person name="Spezio C."/>
            <person name="Bonetti A."/>
            <person name="Sandri C."/>
        </authorList>
    </citation>
    <scope>NUCLEOTIDE SEQUENCE [LARGE SCALE GENOMIC DNA]</scope>
    <source>
        <strain evidence="8">TRE1</strain>
    </source>
</reference>
<gene>
    <name evidence="7" type="ORF">CS006_06295</name>
</gene>
<dbReference type="EMBL" id="PEBI01000003">
    <property type="protein sequence ID" value="PJM73165.1"/>
    <property type="molecule type" value="Genomic_DNA"/>
</dbReference>
<protein>
    <submittedName>
        <fullName evidence="7">Very short patch repair endonuclease</fullName>
    </submittedName>
</protein>
<evidence type="ECO:0000256" key="5">
    <source>
        <dbReference type="ARBA" id="ARBA00023204"/>
    </source>
</evidence>